<feature type="region of interest" description="Disordered" evidence="1">
    <location>
        <begin position="149"/>
        <end position="171"/>
    </location>
</feature>
<protein>
    <submittedName>
        <fullName evidence="2">Uncharacterized protein</fullName>
    </submittedName>
</protein>
<feature type="region of interest" description="Disordered" evidence="1">
    <location>
        <begin position="1"/>
        <end position="125"/>
    </location>
</feature>
<feature type="compositionally biased region" description="Basic and acidic residues" evidence="1">
    <location>
        <begin position="66"/>
        <end position="94"/>
    </location>
</feature>
<organism evidence="2 3">
    <name type="scientific">Psylliodes chrysocephalus</name>
    <dbReference type="NCBI Taxonomy" id="3402493"/>
    <lineage>
        <taxon>Eukaryota</taxon>
        <taxon>Metazoa</taxon>
        <taxon>Ecdysozoa</taxon>
        <taxon>Arthropoda</taxon>
        <taxon>Hexapoda</taxon>
        <taxon>Insecta</taxon>
        <taxon>Pterygota</taxon>
        <taxon>Neoptera</taxon>
        <taxon>Endopterygota</taxon>
        <taxon>Coleoptera</taxon>
        <taxon>Polyphaga</taxon>
        <taxon>Cucujiformia</taxon>
        <taxon>Chrysomeloidea</taxon>
        <taxon>Chrysomelidae</taxon>
        <taxon>Galerucinae</taxon>
        <taxon>Alticini</taxon>
        <taxon>Psylliodes</taxon>
    </lineage>
</organism>
<sequence>MDLESKRRAQLEEALRSAGAADQINIINDKLSQSEQKPNTSNTQPSMSSSSSANNPQNLSPLDTHASSERSDRLTERLTEQRPVDRIKQEREEPPGSGYGQQAPRDIREPPPQPPMPQDNKPWGYAGIELMNTGAAFWQNYSDSLAQELEMERKSRQQQVEREVKSPLQDRSGYYKNSVMFTSSAT</sequence>
<evidence type="ECO:0000313" key="3">
    <source>
        <dbReference type="Proteomes" id="UP001153636"/>
    </source>
</evidence>
<dbReference type="AlphaFoldDB" id="A0A9P0DC97"/>
<feature type="compositionally biased region" description="Basic and acidic residues" evidence="1">
    <location>
        <begin position="150"/>
        <end position="165"/>
    </location>
</feature>
<proteinExistence type="predicted"/>
<reference evidence="2" key="1">
    <citation type="submission" date="2022-01" db="EMBL/GenBank/DDBJ databases">
        <authorList>
            <person name="King R."/>
        </authorList>
    </citation>
    <scope>NUCLEOTIDE SEQUENCE</scope>
</reference>
<dbReference type="EMBL" id="OV651820">
    <property type="protein sequence ID" value="CAH1114265.1"/>
    <property type="molecule type" value="Genomic_DNA"/>
</dbReference>
<gene>
    <name evidence="2" type="ORF">PSYICH_LOCUS14631</name>
</gene>
<evidence type="ECO:0000256" key="1">
    <source>
        <dbReference type="SAM" id="MobiDB-lite"/>
    </source>
</evidence>
<evidence type="ECO:0000313" key="2">
    <source>
        <dbReference type="EMBL" id="CAH1114265.1"/>
    </source>
</evidence>
<keyword evidence="3" id="KW-1185">Reference proteome</keyword>
<dbReference type="Proteomes" id="UP001153636">
    <property type="component" value="Chromosome 8"/>
</dbReference>
<feature type="compositionally biased region" description="Low complexity" evidence="1">
    <location>
        <begin position="38"/>
        <end position="62"/>
    </location>
</feature>
<accession>A0A9P0DC97</accession>
<feature type="compositionally biased region" description="Basic and acidic residues" evidence="1">
    <location>
        <begin position="1"/>
        <end position="15"/>
    </location>
</feature>
<name>A0A9P0DC97_9CUCU</name>